<accession>A0A2H9VNN4</accession>
<comment type="caution">
    <text evidence="1">The sequence shown here is derived from an EMBL/GenBank/DDBJ whole genome shotgun (WGS) entry which is preliminary data.</text>
</comment>
<keyword evidence="2" id="KW-1185">Reference proteome</keyword>
<proteinExistence type="predicted"/>
<gene>
    <name evidence="1" type="ORF">CLV57_3094</name>
</gene>
<dbReference type="AlphaFoldDB" id="A0A2H9VNN4"/>
<reference evidence="1 2" key="1">
    <citation type="submission" date="2017-11" db="EMBL/GenBank/DDBJ databases">
        <title>Genomic Encyclopedia of Archaeal and Bacterial Type Strains, Phase II (KMG-II): From Individual Species to Whole Genera.</title>
        <authorList>
            <person name="Goeker M."/>
        </authorList>
    </citation>
    <scope>NUCLEOTIDE SEQUENCE [LARGE SCALE GENOMIC DNA]</scope>
    <source>
        <strain evidence="1 2">DSM 28175</strain>
    </source>
</reference>
<protein>
    <submittedName>
        <fullName evidence="1">DNA-packaging protein gp3</fullName>
    </submittedName>
</protein>
<dbReference type="Proteomes" id="UP000242687">
    <property type="component" value="Unassembled WGS sequence"/>
</dbReference>
<evidence type="ECO:0000313" key="1">
    <source>
        <dbReference type="EMBL" id="PJJ79955.1"/>
    </source>
</evidence>
<name>A0A2H9VNN4_9SPHI</name>
<dbReference type="RefSeq" id="WP_100342258.1">
    <property type="nucleotide sequence ID" value="NZ_PGFJ01000002.1"/>
</dbReference>
<dbReference type="OrthoDB" id="1263230at2"/>
<evidence type="ECO:0000313" key="2">
    <source>
        <dbReference type="Proteomes" id="UP000242687"/>
    </source>
</evidence>
<dbReference type="Gene3D" id="1.10.132.80">
    <property type="match status" value="1"/>
</dbReference>
<organism evidence="1 2">
    <name type="scientific">Mucilaginibacter auburnensis</name>
    <dbReference type="NCBI Taxonomy" id="1457233"/>
    <lineage>
        <taxon>Bacteria</taxon>
        <taxon>Pseudomonadati</taxon>
        <taxon>Bacteroidota</taxon>
        <taxon>Sphingobacteriia</taxon>
        <taxon>Sphingobacteriales</taxon>
        <taxon>Sphingobacteriaceae</taxon>
        <taxon>Mucilaginibacter</taxon>
    </lineage>
</organism>
<dbReference type="Pfam" id="PF16677">
    <property type="entry name" value="GP3_package"/>
    <property type="match status" value="1"/>
</dbReference>
<dbReference type="EMBL" id="PGFJ01000002">
    <property type="protein sequence ID" value="PJJ79955.1"/>
    <property type="molecule type" value="Genomic_DNA"/>
</dbReference>
<dbReference type="InterPro" id="IPR032066">
    <property type="entry name" value="GP3_package"/>
</dbReference>
<sequence>MPKKLFKSVADLCTLVEEYFKSIEGEYSMEEKPQKKSEDSPALQKVTIREPEPATMAGLALHLGFNSRDEFDKMEKAGKYSATLQRARLRVEVGYEKKLHQQSASGALFALKNMGWNDKPDDKQVRSSTTIAIKLIDSGPAPASSEREVAL</sequence>